<evidence type="ECO:0000313" key="2">
    <source>
        <dbReference type="Proteomes" id="UP000597762"/>
    </source>
</evidence>
<dbReference type="EMBL" id="CAHIKZ030004566">
    <property type="protein sequence ID" value="CAE1312356.1"/>
    <property type="molecule type" value="Genomic_DNA"/>
</dbReference>
<protein>
    <submittedName>
        <fullName evidence="1">Uncharacterized protein</fullName>
    </submittedName>
</protein>
<organism evidence="1 2">
    <name type="scientific">Acanthosepion pharaonis</name>
    <name type="common">Pharaoh cuttlefish</name>
    <name type="synonym">Sepia pharaonis</name>
    <dbReference type="NCBI Taxonomy" id="158019"/>
    <lineage>
        <taxon>Eukaryota</taxon>
        <taxon>Metazoa</taxon>
        <taxon>Spiralia</taxon>
        <taxon>Lophotrochozoa</taxon>
        <taxon>Mollusca</taxon>
        <taxon>Cephalopoda</taxon>
        <taxon>Coleoidea</taxon>
        <taxon>Decapodiformes</taxon>
        <taxon>Sepiida</taxon>
        <taxon>Sepiina</taxon>
        <taxon>Sepiidae</taxon>
        <taxon>Acanthosepion</taxon>
    </lineage>
</organism>
<name>A0A812E0E4_ACAPH</name>
<dbReference type="OrthoDB" id="6128111at2759"/>
<comment type="caution">
    <text evidence="1">The sequence shown here is derived from an EMBL/GenBank/DDBJ whole genome shotgun (WGS) entry which is preliminary data.</text>
</comment>
<reference evidence="1" key="1">
    <citation type="submission" date="2021-01" db="EMBL/GenBank/DDBJ databases">
        <authorList>
            <person name="Li R."/>
            <person name="Bekaert M."/>
        </authorList>
    </citation>
    <scope>NUCLEOTIDE SEQUENCE</scope>
    <source>
        <strain evidence="1">Farmed</strain>
    </source>
</reference>
<proteinExistence type="predicted"/>
<dbReference type="PANTHER" id="PTHR45786:SF74">
    <property type="entry name" value="ATP-DEPENDENT DNA HELICASE"/>
    <property type="match status" value="1"/>
</dbReference>
<dbReference type="Proteomes" id="UP000597762">
    <property type="component" value="Unassembled WGS sequence"/>
</dbReference>
<gene>
    <name evidence="1" type="ORF">SPHA_63659</name>
</gene>
<keyword evidence="2" id="KW-1185">Reference proteome</keyword>
<accession>A0A812E0E4</accession>
<evidence type="ECO:0000313" key="1">
    <source>
        <dbReference type="EMBL" id="CAE1312356.1"/>
    </source>
</evidence>
<sequence>MTCVCQFCNARKWAGDPVGLYCSSGKVRLPLLHESPTPLRGLIAGSNPDSDHFLKTIRQYNSFQMTSFGAQVVREEGWMPTFKEQGQVYHRTGSLLPEETSMSKFLQLYFIADYNLQAETWIGILPLSGRFPCRDVILLLQATRLTATAPFPSFSIVNDADKRPHDEHKRRYNAPAWKEVAAMGSKTALAILSSDQEAALFAGFQRPVDHMTHCSTLYFSLTVILRVANLQRLPKPYRAMPSTHTVS</sequence>
<dbReference type="AlphaFoldDB" id="A0A812E0E4"/>
<dbReference type="PANTHER" id="PTHR45786">
    <property type="entry name" value="DNA BINDING PROTEIN-LIKE"/>
    <property type="match status" value="1"/>
</dbReference>